<feature type="non-terminal residue" evidence="1">
    <location>
        <position position="55"/>
    </location>
</feature>
<proteinExistence type="predicted"/>
<gene>
    <name evidence="1" type="ORF">AVDCRST_MAG31-2026</name>
</gene>
<reference evidence="1" key="1">
    <citation type="submission" date="2020-02" db="EMBL/GenBank/DDBJ databases">
        <authorList>
            <person name="Meier V. D."/>
        </authorList>
    </citation>
    <scope>NUCLEOTIDE SEQUENCE</scope>
    <source>
        <strain evidence="1">AVDCRST_MAG31</strain>
    </source>
</reference>
<dbReference type="EMBL" id="CADCWA010000160">
    <property type="protein sequence ID" value="CAA9527068.1"/>
    <property type="molecule type" value="Genomic_DNA"/>
</dbReference>
<evidence type="ECO:0000313" key="1">
    <source>
        <dbReference type="EMBL" id="CAA9527068.1"/>
    </source>
</evidence>
<protein>
    <submittedName>
        <fullName evidence="1">Uncharacterized protein</fullName>
    </submittedName>
</protein>
<feature type="non-terminal residue" evidence="1">
    <location>
        <position position="1"/>
    </location>
</feature>
<organism evidence="1">
    <name type="scientific">uncultured Sphingomonas sp</name>
    <dbReference type="NCBI Taxonomy" id="158754"/>
    <lineage>
        <taxon>Bacteria</taxon>
        <taxon>Pseudomonadati</taxon>
        <taxon>Pseudomonadota</taxon>
        <taxon>Alphaproteobacteria</taxon>
        <taxon>Sphingomonadales</taxon>
        <taxon>Sphingomonadaceae</taxon>
        <taxon>Sphingomonas</taxon>
        <taxon>environmental samples</taxon>
    </lineage>
</organism>
<accession>A0A6J4TNC2</accession>
<name>A0A6J4TNC2_9SPHN</name>
<dbReference type="AlphaFoldDB" id="A0A6J4TNC2"/>
<sequence>CVGSNSISAKMNSIASNMECRWASERLYSLTSTWRSSPTVRIGDEEERLKAVGLV</sequence>